<keyword evidence="1" id="KW-0732">Signal</keyword>
<dbReference type="Proteomes" id="UP001239445">
    <property type="component" value="Unassembled WGS sequence"/>
</dbReference>
<evidence type="ECO:0000256" key="1">
    <source>
        <dbReference type="SAM" id="SignalP"/>
    </source>
</evidence>
<dbReference type="EMBL" id="MU839837">
    <property type="protein sequence ID" value="KAK1753810.1"/>
    <property type="molecule type" value="Genomic_DNA"/>
</dbReference>
<protein>
    <submittedName>
        <fullName evidence="2">Uncharacterized protein</fullName>
    </submittedName>
</protein>
<reference evidence="2" key="1">
    <citation type="submission" date="2023-06" db="EMBL/GenBank/DDBJ databases">
        <title>Genome-scale phylogeny and comparative genomics of the fungal order Sordariales.</title>
        <authorList>
            <consortium name="Lawrence Berkeley National Laboratory"/>
            <person name="Hensen N."/>
            <person name="Bonometti L."/>
            <person name="Westerberg I."/>
            <person name="Brannstrom I.O."/>
            <person name="Guillou S."/>
            <person name="Cros-Aarteil S."/>
            <person name="Calhoun S."/>
            <person name="Haridas S."/>
            <person name="Kuo A."/>
            <person name="Mondo S."/>
            <person name="Pangilinan J."/>
            <person name="Riley R."/>
            <person name="Labutti K."/>
            <person name="Andreopoulos B."/>
            <person name="Lipzen A."/>
            <person name="Chen C."/>
            <person name="Yanf M."/>
            <person name="Daum C."/>
            <person name="Ng V."/>
            <person name="Clum A."/>
            <person name="Steindorff A."/>
            <person name="Ohm R."/>
            <person name="Martin F."/>
            <person name="Silar P."/>
            <person name="Natvig D."/>
            <person name="Lalanne C."/>
            <person name="Gautier V."/>
            <person name="Ament-Velasquez S.L."/>
            <person name="Kruys A."/>
            <person name="Hutchinson M.I."/>
            <person name="Powell A.J."/>
            <person name="Barry K."/>
            <person name="Miller A.N."/>
            <person name="Grigoriev I.V."/>
            <person name="Debuchy R."/>
            <person name="Gladieux P."/>
            <person name="Thoren M.H."/>
            <person name="Johannesson H."/>
        </authorList>
    </citation>
    <scope>NUCLEOTIDE SEQUENCE</scope>
    <source>
        <strain evidence="2">PSN4</strain>
    </source>
</reference>
<proteinExistence type="predicted"/>
<evidence type="ECO:0000313" key="3">
    <source>
        <dbReference type="Proteomes" id="UP001239445"/>
    </source>
</evidence>
<sequence length="110" mass="11588">MFVNPSIILTTIVGCLALASSPVMASPTPSSVLAARGWIGGVDVDKACNIENGNGWSAVRVGSSCYDWKCQRGSERRDVNMAAACVAQYGLTLAYAGCKGGIYDWACYID</sequence>
<feature type="chain" id="PRO_5042508449" evidence="1">
    <location>
        <begin position="26"/>
        <end position="110"/>
    </location>
</feature>
<comment type="caution">
    <text evidence="2">The sequence shown here is derived from an EMBL/GenBank/DDBJ whole genome shotgun (WGS) entry which is preliminary data.</text>
</comment>
<evidence type="ECO:0000313" key="2">
    <source>
        <dbReference type="EMBL" id="KAK1753810.1"/>
    </source>
</evidence>
<feature type="signal peptide" evidence="1">
    <location>
        <begin position="1"/>
        <end position="25"/>
    </location>
</feature>
<accession>A0AAJ0FA52</accession>
<gene>
    <name evidence="2" type="ORF">QBC47DRAFT_404153</name>
</gene>
<name>A0AAJ0FA52_9PEZI</name>
<keyword evidence="3" id="KW-1185">Reference proteome</keyword>
<dbReference type="AlphaFoldDB" id="A0AAJ0FA52"/>
<organism evidence="2 3">
    <name type="scientific">Echria macrotheca</name>
    <dbReference type="NCBI Taxonomy" id="438768"/>
    <lineage>
        <taxon>Eukaryota</taxon>
        <taxon>Fungi</taxon>
        <taxon>Dikarya</taxon>
        <taxon>Ascomycota</taxon>
        <taxon>Pezizomycotina</taxon>
        <taxon>Sordariomycetes</taxon>
        <taxon>Sordariomycetidae</taxon>
        <taxon>Sordariales</taxon>
        <taxon>Schizotheciaceae</taxon>
        <taxon>Echria</taxon>
    </lineage>
</organism>